<dbReference type="Pfam" id="PF12833">
    <property type="entry name" value="HTH_18"/>
    <property type="match status" value="1"/>
</dbReference>
<keyword evidence="2" id="KW-0238">DNA-binding</keyword>
<keyword evidence="3" id="KW-0804">Transcription</keyword>
<dbReference type="EMBL" id="JACHXO010000004">
    <property type="protein sequence ID" value="MBB3195425.1"/>
    <property type="molecule type" value="Genomic_DNA"/>
</dbReference>
<evidence type="ECO:0000259" key="4">
    <source>
        <dbReference type="PROSITE" id="PS01124"/>
    </source>
</evidence>
<gene>
    <name evidence="5" type="ORF">FHS28_002828</name>
</gene>
<name>A0ABR6GTH8_9BURK</name>
<dbReference type="PROSITE" id="PS00041">
    <property type="entry name" value="HTH_ARAC_FAMILY_1"/>
    <property type="match status" value="1"/>
</dbReference>
<dbReference type="SUPFAM" id="SSF46689">
    <property type="entry name" value="Homeodomain-like"/>
    <property type="match status" value="2"/>
</dbReference>
<organism evidence="5 6">
    <name type="scientific">Roseateles terrae</name>
    <dbReference type="NCBI Taxonomy" id="431060"/>
    <lineage>
        <taxon>Bacteria</taxon>
        <taxon>Pseudomonadati</taxon>
        <taxon>Pseudomonadota</taxon>
        <taxon>Betaproteobacteria</taxon>
        <taxon>Burkholderiales</taxon>
        <taxon>Sphaerotilaceae</taxon>
        <taxon>Roseateles</taxon>
    </lineage>
</organism>
<dbReference type="InterPro" id="IPR009057">
    <property type="entry name" value="Homeodomain-like_sf"/>
</dbReference>
<dbReference type="RefSeq" id="WP_088451441.1">
    <property type="nucleotide sequence ID" value="NZ_JACHXO010000004.1"/>
</dbReference>
<keyword evidence="1" id="KW-0805">Transcription regulation</keyword>
<reference evidence="5 6" key="1">
    <citation type="submission" date="2020-08" db="EMBL/GenBank/DDBJ databases">
        <title>Genomic Encyclopedia of Type Strains, Phase III (KMG-III): the genomes of soil and plant-associated and newly described type strains.</title>
        <authorList>
            <person name="Whitman W."/>
        </authorList>
    </citation>
    <scope>NUCLEOTIDE SEQUENCE [LARGE SCALE GENOMIC DNA]</scope>
    <source>
        <strain evidence="5 6">CECT 7247</strain>
    </source>
</reference>
<dbReference type="PANTHER" id="PTHR46796">
    <property type="entry name" value="HTH-TYPE TRANSCRIPTIONAL ACTIVATOR RHAS-RELATED"/>
    <property type="match status" value="1"/>
</dbReference>
<feature type="domain" description="HTH araC/xylS-type" evidence="4">
    <location>
        <begin position="187"/>
        <end position="284"/>
    </location>
</feature>
<protein>
    <submittedName>
        <fullName evidence="5">AraC-like DNA-binding protein</fullName>
    </submittedName>
</protein>
<evidence type="ECO:0000256" key="2">
    <source>
        <dbReference type="ARBA" id="ARBA00023125"/>
    </source>
</evidence>
<dbReference type="PROSITE" id="PS01124">
    <property type="entry name" value="HTH_ARAC_FAMILY_2"/>
    <property type="match status" value="1"/>
</dbReference>
<comment type="caution">
    <text evidence="5">The sequence shown here is derived from an EMBL/GenBank/DDBJ whole genome shotgun (WGS) entry which is preliminary data.</text>
</comment>
<dbReference type="InterPro" id="IPR032783">
    <property type="entry name" value="AraC_lig"/>
</dbReference>
<evidence type="ECO:0000256" key="1">
    <source>
        <dbReference type="ARBA" id="ARBA00023015"/>
    </source>
</evidence>
<dbReference type="PANTHER" id="PTHR46796:SF13">
    <property type="entry name" value="HTH-TYPE TRANSCRIPTIONAL ACTIVATOR RHAS"/>
    <property type="match status" value="1"/>
</dbReference>
<evidence type="ECO:0000313" key="5">
    <source>
        <dbReference type="EMBL" id="MBB3195425.1"/>
    </source>
</evidence>
<dbReference type="InterPro" id="IPR018060">
    <property type="entry name" value="HTH_AraC"/>
</dbReference>
<accession>A0ABR6GTH8</accession>
<proteinExistence type="predicted"/>
<dbReference type="InterPro" id="IPR018062">
    <property type="entry name" value="HTH_AraC-typ_CS"/>
</dbReference>
<dbReference type="Pfam" id="PF12852">
    <property type="entry name" value="Cupin_6"/>
    <property type="match status" value="1"/>
</dbReference>
<evidence type="ECO:0000256" key="3">
    <source>
        <dbReference type="ARBA" id="ARBA00023163"/>
    </source>
</evidence>
<dbReference type="Gene3D" id="1.10.10.60">
    <property type="entry name" value="Homeodomain-like"/>
    <property type="match status" value="2"/>
</dbReference>
<evidence type="ECO:0000313" key="6">
    <source>
        <dbReference type="Proteomes" id="UP000574369"/>
    </source>
</evidence>
<keyword evidence="6" id="KW-1185">Reference proteome</keyword>
<dbReference type="SMART" id="SM00342">
    <property type="entry name" value="HTH_ARAC"/>
    <property type="match status" value="1"/>
</dbReference>
<dbReference type="InterPro" id="IPR050204">
    <property type="entry name" value="AraC_XylS_family_regulators"/>
</dbReference>
<sequence>MSPNAAAVDRLSTLLENFRVRARLFHNGPLCGVSIFDAKPGRGFLHLMRCGTLEVRHQDTGLPRRVKVTEPSLVFYPRPVPHEFRNPPVEGSDFTCAEIEFEGGDLHPLVRALPSFVLLPINRVEGLQLSLTLLFAETEQLRCGQRVLADRLFEVVLIQLLRWLVDHPTAGSFQQGLMAGLCDPKLARALGAMHDEPGRLWVLQDLAEVAGMSRSSFASRFKAAVGQAPAAYLADWRLSLAQQQLKRGRSIKQLADELGYANPSALSRVFSQRVGMSPREWLASSPRTDGALTDADE</sequence>
<dbReference type="Proteomes" id="UP000574369">
    <property type="component" value="Unassembled WGS sequence"/>
</dbReference>